<evidence type="ECO:0000256" key="1">
    <source>
        <dbReference type="SAM" id="MobiDB-lite"/>
    </source>
</evidence>
<feature type="compositionally biased region" description="Polar residues" evidence="1">
    <location>
        <begin position="532"/>
        <end position="543"/>
    </location>
</feature>
<dbReference type="Pfam" id="PF25057">
    <property type="entry name" value="CUT_N"/>
    <property type="match status" value="1"/>
</dbReference>
<protein>
    <recommendedName>
        <fullName evidence="3">ZP domain-containing protein</fullName>
    </recommendedName>
</protein>
<keyword evidence="6" id="KW-1185">Reference proteome</keyword>
<proteinExistence type="predicted"/>
<comment type="caution">
    <text evidence="5">The sequence shown here is derived from an EMBL/GenBank/DDBJ whole genome shotgun (WGS) entry which is preliminary data.</text>
</comment>
<dbReference type="SMART" id="SM00241">
    <property type="entry name" value="ZP"/>
    <property type="match status" value="1"/>
</dbReference>
<dbReference type="Pfam" id="PF00100">
    <property type="entry name" value="Zona_pellucida"/>
    <property type="match status" value="1"/>
</dbReference>
<feature type="domain" description="ZP" evidence="3">
    <location>
        <begin position="67"/>
        <end position="314"/>
    </location>
</feature>
<evidence type="ECO:0000313" key="6">
    <source>
        <dbReference type="Proteomes" id="UP000499080"/>
    </source>
</evidence>
<feature type="region of interest" description="Disordered" evidence="1">
    <location>
        <begin position="310"/>
        <end position="388"/>
    </location>
</feature>
<keyword evidence="2" id="KW-0472">Membrane</keyword>
<evidence type="ECO:0000313" key="5">
    <source>
        <dbReference type="EMBL" id="GBN36056.1"/>
    </source>
</evidence>
<dbReference type="PANTHER" id="PTHR46560:SF1">
    <property type="entry name" value="MINIATURE"/>
    <property type="match status" value="1"/>
</dbReference>
<dbReference type="InterPro" id="IPR001507">
    <property type="entry name" value="ZP_dom"/>
</dbReference>
<evidence type="ECO:0000256" key="2">
    <source>
        <dbReference type="SAM" id="Phobius"/>
    </source>
</evidence>
<feature type="compositionally biased region" description="Low complexity" evidence="1">
    <location>
        <begin position="354"/>
        <end position="366"/>
    </location>
</feature>
<feature type="transmembrane region" description="Helical" evidence="2">
    <location>
        <begin position="761"/>
        <end position="783"/>
    </location>
</feature>
<accession>A0A4Y2NE32</accession>
<feature type="compositionally biased region" description="Low complexity" evidence="1">
    <location>
        <begin position="509"/>
        <end position="522"/>
    </location>
</feature>
<keyword evidence="2" id="KW-0812">Transmembrane</keyword>
<evidence type="ECO:0000313" key="4">
    <source>
        <dbReference type="EMBL" id="GBN35991.1"/>
    </source>
</evidence>
<dbReference type="InterPro" id="IPR056953">
    <property type="entry name" value="CUT_N"/>
</dbReference>
<dbReference type="AlphaFoldDB" id="A0A4Y2NE32"/>
<dbReference type="InterPro" id="IPR055355">
    <property type="entry name" value="ZP-C"/>
</dbReference>
<sequence>MKFGMWPSYLNGRFVSNFCVNRLEKDVQITNFVFLYLTLIVIKCDGSTDWRSGPPDSLPELTKLSVECGKQEMTIYLQFSAPYDGSVYSKPNGQSGRCIHVAPHSHITETTFSIEYDDCGTRSDPQGKFYENTIVIQYDDVVIEAWDEAKKIRCEWHDGYEKSAFKMPITISDLDVVEMNFQGDDVDCWLEVQDGKGPWSAKVEGLVPLGSPLTLVVAIQDSEGHFDMRVKSCIAHDGQKHPIHLTDEDGCVLRPKMMTPFQKTTETKGTASVIAYSHFYAFKFPETVEVTIQCTVEICRHGCPGTCVEGRESQPPETDSSNFQPPPSKEAEDIPTYKDSFPFSTVVTSRPDHQNQSLSLNTSSSTVIGSKENASKEENTDPLETSPNTNYDFYLNKYPYDLFDDLLIEERQDDKVEYDRHSDKDYADNGDDVYYSQLPNIFSGVREHGKNFPAGQKISNVSNITNDKEDEPVAAQSTTESFLTTETYLTTVPSLSDVTALAVKMGMHTSTTETHIESSSTENPLVSDESEANNGEENISDIGNSDLYDEEHTKHEALHSKMIANDSIKSDKSGEIYSDSTDYNDANVESRQSDYDFNSNRKRSEEDMLPKKDIELHFDDYKIKARKPFDNYETRQNYYYRTHKSFLPPAPAPPITLYNGVPLYYYSQSSPNTGYLEGEKHPYLSRFPYQKSYVKSKLRRPGRRRGRRDIGEKEQLGLKQTLRVIAMEDLDFFTNDNEKILPLYVGKTDPNSDVCMAPSSLAAGLGLLLLANVCVICVVVFLGHHYYIHKKAKVKTVELLGTELS</sequence>
<evidence type="ECO:0000259" key="3">
    <source>
        <dbReference type="PROSITE" id="PS51034"/>
    </source>
</evidence>
<feature type="region of interest" description="Disordered" evidence="1">
    <location>
        <begin position="509"/>
        <end position="545"/>
    </location>
</feature>
<dbReference type="PANTHER" id="PTHR46560">
    <property type="entry name" value="CYPHER, ISOFORM B"/>
    <property type="match status" value="1"/>
</dbReference>
<name>A0A4Y2NE32_ARAVE</name>
<dbReference type="PROSITE" id="PS51034">
    <property type="entry name" value="ZP_2"/>
    <property type="match status" value="1"/>
</dbReference>
<reference evidence="5 6" key="1">
    <citation type="journal article" date="2019" name="Sci. Rep.">
        <title>Orb-weaving spider Araneus ventricosus genome elucidates the spidroin gene catalogue.</title>
        <authorList>
            <person name="Kono N."/>
            <person name="Nakamura H."/>
            <person name="Ohtoshi R."/>
            <person name="Moran D.A.P."/>
            <person name="Shinohara A."/>
            <person name="Yoshida Y."/>
            <person name="Fujiwara M."/>
            <person name="Mori M."/>
            <person name="Tomita M."/>
            <person name="Arakawa K."/>
        </authorList>
    </citation>
    <scope>NUCLEOTIDE SEQUENCE [LARGE SCALE GENOMIC DNA]</scope>
</reference>
<organism evidence="5 6">
    <name type="scientific">Araneus ventricosus</name>
    <name type="common">Orbweaver spider</name>
    <name type="synonym">Epeira ventricosa</name>
    <dbReference type="NCBI Taxonomy" id="182803"/>
    <lineage>
        <taxon>Eukaryota</taxon>
        <taxon>Metazoa</taxon>
        <taxon>Ecdysozoa</taxon>
        <taxon>Arthropoda</taxon>
        <taxon>Chelicerata</taxon>
        <taxon>Arachnida</taxon>
        <taxon>Araneae</taxon>
        <taxon>Araneomorphae</taxon>
        <taxon>Entelegynae</taxon>
        <taxon>Araneoidea</taxon>
        <taxon>Araneidae</taxon>
        <taxon>Araneus</taxon>
    </lineage>
</organism>
<dbReference type="Proteomes" id="UP000499080">
    <property type="component" value="Unassembled WGS sequence"/>
</dbReference>
<keyword evidence="2" id="KW-1133">Transmembrane helix</keyword>
<gene>
    <name evidence="4" type="ORF">AVEN_50980_1</name>
    <name evidence="5" type="ORF">AVEN_86950_1</name>
</gene>
<dbReference type="OrthoDB" id="10062424at2759"/>
<dbReference type="EMBL" id="BGPR01008775">
    <property type="protein sequence ID" value="GBN35991.1"/>
    <property type="molecule type" value="Genomic_DNA"/>
</dbReference>
<dbReference type="EMBL" id="BGPR01008784">
    <property type="protein sequence ID" value="GBN36056.1"/>
    <property type="molecule type" value="Genomic_DNA"/>
</dbReference>